<feature type="domain" description="Acyl-CoA oxidase/dehydrogenase middle" evidence="12">
    <location>
        <begin position="123"/>
        <end position="218"/>
    </location>
</feature>
<dbReference type="InterPro" id="IPR046373">
    <property type="entry name" value="Acyl-CoA_Oxase/DH_mid-dom_sf"/>
</dbReference>
<comment type="function">
    <text evidence="7">Catalyzes the dehydrogenation at the alpha-beta position of ACP-bound acyl chains. This results in the introduction of a double bond in the lipidic chain, which is further transferred to the epsilon-amino group of lysine residue in the mycobactin core by MbtK.</text>
</comment>
<dbReference type="PANTHER" id="PTHR48083">
    <property type="entry name" value="MEDIUM-CHAIN SPECIFIC ACYL-COA DEHYDROGENASE, MITOCHONDRIAL-RELATED"/>
    <property type="match status" value="1"/>
</dbReference>
<evidence type="ECO:0000259" key="11">
    <source>
        <dbReference type="Pfam" id="PF00441"/>
    </source>
</evidence>
<evidence type="ECO:0000259" key="12">
    <source>
        <dbReference type="Pfam" id="PF02770"/>
    </source>
</evidence>
<feature type="domain" description="Acyl-CoA dehydrogenase/oxidase C-terminal" evidence="11">
    <location>
        <begin position="230"/>
        <end position="378"/>
    </location>
</feature>
<evidence type="ECO:0000313" key="15">
    <source>
        <dbReference type="Proteomes" id="UP001065593"/>
    </source>
</evidence>
<dbReference type="Pfam" id="PF02770">
    <property type="entry name" value="Acyl-CoA_dh_M"/>
    <property type="match status" value="1"/>
</dbReference>
<dbReference type="InterPro" id="IPR009075">
    <property type="entry name" value="AcylCo_DH/oxidase_C"/>
</dbReference>
<accession>A0ABQ5NJU6</accession>
<dbReference type="EMBL" id="BRZA01000002">
    <property type="protein sequence ID" value="GLC88383.1"/>
    <property type="molecule type" value="Genomic_DNA"/>
</dbReference>
<evidence type="ECO:0000313" key="14">
    <source>
        <dbReference type="EMBL" id="GLC88383.1"/>
    </source>
</evidence>
<dbReference type="Pfam" id="PF00441">
    <property type="entry name" value="Acyl-CoA_dh_1"/>
    <property type="match status" value="1"/>
</dbReference>
<comment type="cofactor">
    <cofactor evidence="1 10">
        <name>FAD</name>
        <dbReference type="ChEBI" id="CHEBI:57692"/>
    </cofactor>
</comment>
<reference evidence="14" key="1">
    <citation type="submission" date="2022-08" db="EMBL/GenBank/DDBJ databases">
        <title>Draft genome sequence of Lysinibacillus sp. strain KH24.</title>
        <authorList>
            <person name="Kanbe H."/>
            <person name="Itoh H."/>
        </authorList>
    </citation>
    <scope>NUCLEOTIDE SEQUENCE</scope>
    <source>
        <strain evidence="14">KH24</strain>
    </source>
</reference>
<keyword evidence="6 10" id="KW-0560">Oxidoreductase</keyword>
<evidence type="ECO:0000259" key="13">
    <source>
        <dbReference type="Pfam" id="PF02771"/>
    </source>
</evidence>
<evidence type="ECO:0000256" key="6">
    <source>
        <dbReference type="ARBA" id="ARBA00023002"/>
    </source>
</evidence>
<keyword evidence="15" id="KW-1185">Reference proteome</keyword>
<dbReference type="Gene3D" id="1.20.140.10">
    <property type="entry name" value="Butyryl-CoA Dehydrogenase, subunit A, domain 3"/>
    <property type="match status" value="1"/>
</dbReference>
<organism evidence="14 15">
    <name type="scientific">Lysinibacillus piscis</name>
    <dbReference type="NCBI Taxonomy" id="2518931"/>
    <lineage>
        <taxon>Bacteria</taxon>
        <taxon>Bacillati</taxon>
        <taxon>Bacillota</taxon>
        <taxon>Bacilli</taxon>
        <taxon>Bacillales</taxon>
        <taxon>Bacillaceae</taxon>
        <taxon>Lysinibacillus</taxon>
    </lineage>
</organism>
<dbReference type="PANTHER" id="PTHR48083:SF20">
    <property type="entry name" value="LONG-CHAIN SPECIFIC ACYL-COA DEHYDROGENASE, MITOCHONDRIAL"/>
    <property type="match status" value="1"/>
</dbReference>
<keyword evidence="4 10" id="KW-0285">Flavoprotein</keyword>
<dbReference type="InterPro" id="IPR036250">
    <property type="entry name" value="AcylCo_DH-like_C"/>
</dbReference>
<dbReference type="InterPro" id="IPR006089">
    <property type="entry name" value="Acyl-CoA_DH_CS"/>
</dbReference>
<evidence type="ECO:0000256" key="4">
    <source>
        <dbReference type="ARBA" id="ARBA00022630"/>
    </source>
</evidence>
<evidence type="ECO:0000256" key="3">
    <source>
        <dbReference type="ARBA" id="ARBA00009347"/>
    </source>
</evidence>
<gene>
    <name evidence="14" type="ORF">LYSBPC_15100</name>
</gene>
<evidence type="ECO:0000256" key="8">
    <source>
        <dbReference type="ARBA" id="ARBA00040394"/>
    </source>
</evidence>
<evidence type="ECO:0000256" key="2">
    <source>
        <dbReference type="ARBA" id="ARBA00005102"/>
    </source>
</evidence>
<dbReference type="Proteomes" id="UP001065593">
    <property type="component" value="Unassembled WGS sequence"/>
</dbReference>
<dbReference type="InterPro" id="IPR009100">
    <property type="entry name" value="AcylCoA_DH/oxidase_NM_dom_sf"/>
</dbReference>
<feature type="domain" description="Acyl-CoA dehydrogenase/oxidase N-terminal" evidence="13">
    <location>
        <begin position="9"/>
        <end position="119"/>
    </location>
</feature>
<protein>
    <recommendedName>
        <fullName evidence="8">Acyl-[acyl-carrier-protein] dehydrogenase MbtN</fullName>
    </recommendedName>
    <alternativeName>
        <fullName evidence="9">Mycobactin synthase protein N</fullName>
    </alternativeName>
</protein>
<name>A0ABQ5NJU6_9BACI</name>
<comment type="caution">
    <text evidence="14">The sequence shown here is derived from an EMBL/GenBank/DDBJ whole genome shotgun (WGS) entry which is preliminary data.</text>
</comment>
<evidence type="ECO:0000256" key="9">
    <source>
        <dbReference type="ARBA" id="ARBA00042660"/>
    </source>
</evidence>
<comment type="pathway">
    <text evidence="2">Siderophore biosynthesis; mycobactin biosynthesis.</text>
</comment>
<dbReference type="InterPro" id="IPR050741">
    <property type="entry name" value="Acyl-CoA_dehydrogenase"/>
</dbReference>
<dbReference type="Gene3D" id="2.40.110.10">
    <property type="entry name" value="Butyryl-CoA Dehydrogenase, subunit A, domain 2"/>
    <property type="match status" value="1"/>
</dbReference>
<dbReference type="Gene3D" id="1.10.540.10">
    <property type="entry name" value="Acyl-CoA dehydrogenase/oxidase, N-terminal domain"/>
    <property type="match status" value="1"/>
</dbReference>
<evidence type="ECO:0000256" key="5">
    <source>
        <dbReference type="ARBA" id="ARBA00022827"/>
    </source>
</evidence>
<sequence length="380" mass="42922">MGRYRFETGEHELFRKSLRKFLADEAVPYYEDWEKERLIPRTFWKKLGEKGFLCPQVDEAYGGLGLDFSFGVIIGEEMERVGAGLTGVGLHNDIVVPYIESYGTAEQKQRWLPQCVTGDYITAIAMTEPGAGSDLANIKTTANRDGNHYIVNGQKTFITNGIHTNLVVVAVKTNPHERHKGISLLVIEGDTLGFTKGRKLEKVGMHSQDTAELYFEDCRVPISNLLGEEGMGFRYLMEKLQQERLVVALAAQTAAEDMFELTKQYIQERTAFGAKIASFQNTQFKMVEMATKIELGKTFLESLIEEHMAGKDVVTKVSMAKYWITETAREIATECMQLHGGYGYMEEYKIARRYRDIPVMSIYAGTNEIMKVIIAKNLGL</sequence>
<dbReference type="InterPro" id="IPR006091">
    <property type="entry name" value="Acyl-CoA_Oxase/DH_mid-dom"/>
</dbReference>
<dbReference type="SUPFAM" id="SSF56645">
    <property type="entry name" value="Acyl-CoA dehydrogenase NM domain-like"/>
    <property type="match status" value="1"/>
</dbReference>
<keyword evidence="5 10" id="KW-0274">FAD</keyword>
<proteinExistence type="inferred from homology"/>
<evidence type="ECO:0000256" key="1">
    <source>
        <dbReference type="ARBA" id="ARBA00001974"/>
    </source>
</evidence>
<evidence type="ECO:0000256" key="10">
    <source>
        <dbReference type="RuleBase" id="RU362125"/>
    </source>
</evidence>
<evidence type="ECO:0000256" key="7">
    <source>
        <dbReference type="ARBA" id="ARBA00037085"/>
    </source>
</evidence>
<comment type="similarity">
    <text evidence="3 10">Belongs to the acyl-CoA dehydrogenase family.</text>
</comment>
<dbReference type="InterPro" id="IPR037069">
    <property type="entry name" value="AcylCoA_DH/ox_N_sf"/>
</dbReference>
<dbReference type="InterPro" id="IPR013786">
    <property type="entry name" value="AcylCoA_DH/ox_N"/>
</dbReference>
<dbReference type="PROSITE" id="PS00073">
    <property type="entry name" value="ACYL_COA_DH_2"/>
    <property type="match status" value="1"/>
</dbReference>
<dbReference type="SUPFAM" id="SSF47203">
    <property type="entry name" value="Acyl-CoA dehydrogenase C-terminal domain-like"/>
    <property type="match status" value="1"/>
</dbReference>
<dbReference type="Pfam" id="PF02771">
    <property type="entry name" value="Acyl-CoA_dh_N"/>
    <property type="match status" value="1"/>
</dbReference>
<dbReference type="RefSeq" id="WP_264988148.1">
    <property type="nucleotide sequence ID" value="NZ_BRZA01000002.1"/>
</dbReference>